<keyword evidence="2" id="KW-0175">Coiled coil</keyword>
<dbReference type="Pfam" id="PF01551">
    <property type="entry name" value="Peptidase_M23"/>
    <property type="match status" value="1"/>
</dbReference>
<keyword evidence="7" id="KW-1185">Reference proteome</keyword>
<feature type="region of interest" description="Disordered" evidence="3">
    <location>
        <begin position="268"/>
        <end position="301"/>
    </location>
</feature>
<reference evidence="6 7" key="1">
    <citation type="submission" date="2013-06" db="EMBL/GenBank/DDBJ databases">
        <title>Whole genome shotgun sequence of Bacillus selenatarsenatis SF-1.</title>
        <authorList>
            <person name="Kuroda M."/>
            <person name="Sei K."/>
            <person name="Yamashita M."/>
            <person name="Ike M."/>
        </authorList>
    </citation>
    <scope>NUCLEOTIDE SEQUENCE [LARGE SCALE GENOMIC DNA]</scope>
    <source>
        <strain evidence="6 7">SF-1</strain>
    </source>
</reference>
<evidence type="ECO:0000313" key="7">
    <source>
        <dbReference type="Proteomes" id="UP000031014"/>
    </source>
</evidence>
<evidence type="ECO:0000259" key="4">
    <source>
        <dbReference type="Pfam" id="PF01551"/>
    </source>
</evidence>
<organism evidence="6 7">
    <name type="scientific">Mesobacillus selenatarsenatis (strain DSM 18680 / JCM 14380 / FERM P-15431 / SF-1)</name>
    <dbReference type="NCBI Taxonomy" id="1321606"/>
    <lineage>
        <taxon>Bacteria</taxon>
        <taxon>Bacillati</taxon>
        <taxon>Bacillota</taxon>
        <taxon>Bacilli</taxon>
        <taxon>Bacillales</taxon>
        <taxon>Bacillaceae</taxon>
        <taxon>Mesobacillus</taxon>
    </lineage>
</organism>
<dbReference type="InterPro" id="IPR050570">
    <property type="entry name" value="Cell_wall_metabolism_enzyme"/>
</dbReference>
<protein>
    <submittedName>
        <fullName evidence="6">Peptidoglycan lytic protein P45</fullName>
    </submittedName>
</protein>
<evidence type="ECO:0000256" key="1">
    <source>
        <dbReference type="ARBA" id="ARBA00022729"/>
    </source>
</evidence>
<feature type="coiled-coil region" evidence="2">
    <location>
        <begin position="33"/>
        <end position="134"/>
    </location>
</feature>
<dbReference type="PANTHER" id="PTHR21666:SF270">
    <property type="entry name" value="MUREIN HYDROLASE ACTIVATOR ENVC"/>
    <property type="match status" value="1"/>
</dbReference>
<evidence type="ECO:0000313" key="6">
    <source>
        <dbReference type="EMBL" id="GAM11975.1"/>
    </source>
</evidence>
<evidence type="ECO:0000256" key="3">
    <source>
        <dbReference type="SAM" id="MobiDB-lite"/>
    </source>
</evidence>
<feature type="domain" description="Peptidoglycan hydrolase PcsB coiled-coil" evidence="5">
    <location>
        <begin position="110"/>
        <end position="184"/>
    </location>
</feature>
<dbReference type="Proteomes" id="UP000031014">
    <property type="component" value="Unassembled WGS sequence"/>
</dbReference>
<dbReference type="Gene3D" id="6.10.250.3150">
    <property type="match status" value="1"/>
</dbReference>
<gene>
    <name evidence="6" type="ORF">SAMD00020551_0093</name>
</gene>
<name>A0A0A8WWG5_MESS1</name>
<evidence type="ECO:0000256" key="2">
    <source>
        <dbReference type="SAM" id="Coils"/>
    </source>
</evidence>
<accession>A0A0A8WWG5</accession>
<sequence>MKKQILSLAIVSTLSLGSLLSPISTNNVTAESISKMEQQKQEVLKKRSGLDSEIQNKESKVSEIQNEQDEVRNEINKLDVAVKDTEGKIRNKNVEIEQTTAEIDELKVEIADLIERINKRNELLKDKARSMQESGGSVSYIDVLLGAQSFSDFIDRVNAVTTIVQADKGILEQHQKDKDDLETKQQEVETKLVNLQSMKKELEDLKVQLKGKIARQNELMKELEHEEHKMHGEINDLAEQKQILAAQAATIQKAIALEKQRQAELAAERERQAKLAKQRAAKKSSGDSSSAPDPVVSSPPVSDGMFMWPARGYVSSSTGSRWGAYHFGIDIASGGTVPIVAAADGVVSRSYESGSYGQVIFITHSIDGQIYTTVYAHMRDGSRTVGQGEIVRKGQKIGLMGNTGQSTGQHLHFELHKGTWRADKKNYVNPIPYLR</sequence>
<dbReference type="InterPro" id="IPR011055">
    <property type="entry name" value="Dup_hybrid_motif"/>
</dbReference>
<dbReference type="SUPFAM" id="SSF51261">
    <property type="entry name" value="Duplicated hybrid motif"/>
    <property type="match status" value="1"/>
</dbReference>
<dbReference type="PANTHER" id="PTHR21666">
    <property type="entry name" value="PEPTIDASE-RELATED"/>
    <property type="match status" value="1"/>
</dbReference>
<dbReference type="Gene3D" id="2.70.70.10">
    <property type="entry name" value="Glucose Permease (Domain IIA)"/>
    <property type="match status" value="1"/>
</dbReference>
<feature type="domain" description="M23ase beta-sheet core" evidence="4">
    <location>
        <begin position="325"/>
        <end position="424"/>
    </location>
</feature>
<dbReference type="EMBL" id="BASE01000004">
    <property type="protein sequence ID" value="GAM11975.1"/>
    <property type="molecule type" value="Genomic_DNA"/>
</dbReference>
<comment type="caution">
    <text evidence="6">The sequence shown here is derived from an EMBL/GenBank/DDBJ whole genome shotgun (WGS) entry which is preliminary data.</text>
</comment>
<dbReference type="STRING" id="1321606.SAMD00020551_0093"/>
<feature type="compositionally biased region" description="Low complexity" evidence="3">
    <location>
        <begin position="286"/>
        <end position="301"/>
    </location>
</feature>
<dbReference type="InterPro" id="IPR016047">
    <property type="entry name" value="M23ase_b-sheet_dom"/>
</dbReference>
<dbReference type="OrthoDB" id="9805070at2"/>
<proteinExistence type="predicted"/>
<dbReference type="AlphaFoldDB" id="A0A0A8WWG5"/>
<evidence type="ECO:0000259" key="5">
    <source>
        <dbReference type="Pfam" id="PF24568"/>
    </source>
</evidence>
<keyword evidence="1" id="KW-0732">Signal</keyword>
<dbReference type="Pfam" id="PF24568">
    <property type="entry name" value="CC_PcsB"/>
    <property type="match status" value="1"/>
</dbReference>
<dbReference type="RefSeq" id="WP_041963934.1">
    <property type="nucleotide sequence ID" value="NZ_BASE01000004.1"/>
</dbReference>
<dbReference type="CDD" id="cd12797">
    <property type="entry name" value="M23_peptidase"/>
    <property type="match status" value="1"/>
</dbReference>
<feature type="coiled-coil region" evidence="2">
    <location>
        <begin position="171"/>
        <end position="240"/>
    </location>
</feature>
<dbReference type="InterPro" id="IPR057309">
    <property type="entry name" value="PcsB_CC"/>
</dbReference>
<dbReference type="GO" id="GO:0004222">
    <property type="term" value="F:metalloendopeptidase activity"/>
    <property type="evidence" value="ECO:0007669"/>
    <property type="project" value="TreeGrafter"/>
</dbReference>